<dbReference type="AlphaFoldDB" id="I3W2G3"/>
<dbReference type="EMBL" id="JQ418534">
    <property type="protein sequence ID" value="AFK89790.1"/>
    <property type="molecule type" value="Genomic_DNA"/>
</dbReference>
<proteinExistence type="predicted"/>
<sequence>MTSKIFQPVCNLAQGVTDFVHEYPLIVVIALAGAFFSWRQLDNHSTEPVAASESNGPCVVTNLKGKIPQPDADNRVLIPAGTQVVLRGNCFKLNAQ</sequence>
<organism evidence="1">
    <name type="scientific">Pseudomonas syringae</name>
    <dbReference type="NCBI Taxonomy" id="317"/>
    <lineage>
        <taxon>Bacteria</taxon>
        <taxon>Pseudomonadati</taxon>
        <taxon>Pseudomonadota</taxon>
        <taxon>Gammaproteobacteria</taxon>
        <taxon>Pseudomonadales</taxon>
        <taxon>Pseudomonadaceae</taxon>
        <taxon>Pseudomonas</taxon>
    </lineage>
</organism>
<protein>
    <submittedName>
        <fullName evidence="1">Uncharacterized protein</fullName>
    </submittedName>
</protein>
<keyword evidence="1" id="KW-0614">Plasmid</keyword>
<dbReference type="RefSeq" id="WP_015062552.1">
    <property type="nucleotide sequence ID" value="NC_019341.1"/>
</dbReference>
<evidence type="ECO:0000313" key="1">
    <source>
        <dbReference type="EMBL" id="AFK89790.1"/>
    </source>
</evidence>
<reference evidence="1" key="1">
    <citation type="submission" date="2012-01" db="EMBL/GenBank/DDBJ databases">
        <authorList>
            <person name="Summers A.O."/>
            <person name="Wireman J."/>
        </authorList>
    </citation>
    <scope>NUCLEOTIDE SEQUENCE</scope>
    <source>
        <strain evidence="1">NCPPB880</strain>
        <plasmid evidence="1">pNCPPB880-40</plasmid>
    </source>
</reference>
<geneLocation type="plasmid" evidence="1">
    <name>pNCPPB880-40</name>
</geneLocation>
<accession>I3W2G3</accession>
<name>I3W2G3_PSESX</name>